<dbReference type="InterPro" id="IPR000644">
    <property type="entry name" value="CBS_dom"/>
</dbReference>
<dbReference type="OrthoDB" id="418595at2759"/>
<keyword evidence="1" id="KW-0129">CBS domain</keyword>
<dbReference type="PROSITE" id="PS51371">
    <property type="entry name" value="CBS"/>
    <property type="match status" value="1"/>
</dbReference>
<reference evidence="3" key="1">
    <citation type="submission" date="2020-10" db="EMBL/GenBank/DDBJ databases">
        <title>Unveiling of a novel bifunctional photoreceptor, Dualchrome1, isolated from a cosmopolitan green alga.</title>
        <authorList>
            <person name="Suzuki S."/>
            <person name="Kawachi M."/>
        </authorList>
    </citation>
    <scope>NUCLEOTIDE SEQUENCE</scope>
    <source>
        <strain evidence="3">NIES 2893</strain>
    </source>
</reference>
<dbReference type="Gene3D" id="3.10.580.10">
    <property type="entry name" value="CBS-domain"/>
    <property type="match status" value="1"/>
</dbReference>
<keyword evidence="4" id="KW-1185">Reference proteome</keyword>
<name>A0A830HG85_9CHLO</name>
<evidence type="ECO:0000313" key="3">
    <source>
        <dbReference type="EMBL" id="GHP04651.1"/>
    </source>
</evidence>
<protein>
    <recommendedName>
        <fullName evidence="2">CBS domain-containing protein</fullName>
    </recommendedName>
</protein>
<dbReference type="Proteomes" id="UP000660262">
    <property type="component" value="Unassembled WGS sequence"/>
</dbReference>
<gene>
    <name evidence="3" type="ORF">PPROV_000340400</name>
</gene>
<accession>A0A830HG85</accession>
<dbReference type="SUPFAM" id="SSF54631">
    <property type="entry name" value="CBS-domain pair"/>
    <property type="match status" value="1"/>
</dbReference>
<dbReference type="InterPro" id="IPR046342">
    <property type="entry name" value="CBS_dom_sf"/>
</dbReference>
<dbReference type="EMBL" id="BNJQ01000008">
    <property type="protein sequence ID" value="GHP04651.1"/>
    <property type="molecule type" value="Genomic_DNA"/>
</dbReference>
<organism evidence="3 4">
    <name type="scientific">Pycnococcus provasolii</name>
    <dbReference type="NCBI Taxonomy" id="41880"/>
    <lineage>
        <taxon>Eukaryota</taxon>
        <taxon>Viridiplantae</taxon>
        <taxon>Chlorophyta</taxon>
        <taxon>Pseudoscourfieldiophyceae</taxon>
        <taxon>Pseudoscourfieldiales</taxon>
        <taxon>Pycnococcaceae</taxon>
        <taxon>Pycnococcus</taxon>
    </lineage>
</organism>
<proteinExistence type="predicted"/>
<evidence type="ECO:0000256" key="1">
    <source>
        <dbReference type="PROSITE-ProRule" id="PRU00703"/>
    </source>
</evidence>
<dbReference type="Pfam" id="PF00571">
    <property type="entry name" value="CBS"/>
    <property type="match status" value="1"/>
</dbReference>
<comment type="caution">
    <text evidence="3">The sequence shown here is derived from an EMBL/GenBank/DDBJ whole genome shotgun (WGS) entry which is preliminary data.</text>
</comment>
<feature type="domain" description="CBS" evidence="2">
    <location>
        <begin position="151"/>
        <end position="208"/>
    </location>
</feature>
<evidence type="ECO:0000259" key="2">
    <source>
        <dbReference type="PROSITE" id="PS51371"/>
    </source>
</evidence>
<sequence length="213" mass="23076">MMKNSVMKTHRARAAVVARKATVSRRRTKVTATAVQPGSAAEERDAHHKDWPTNVANSSFDEMERFYAKTVIRPDVDPKASCVDVMTVVPAFVHVDDSFKALPKRAVGDMEPAAVVVDETNHAVSTLSWNDVDALKVMQDHTVGKYLLAKQPPAQAIVLDATRTVGDAAALLLRHKVEAVIITNKAGNAVGVVTRKGIFQTGGSEDDGFDVFQ</sequence>
<evidence type="ECO:0000313" key="4">
    <source>
        <dbReference type="Proteomes" id="UP000660262"/>
    </source>
</evidence>
<dbReference type="AlphaFoldDB" id="A0A830HG85"/>